<sequence>MSQNEWAEDTCRFNAYKTHDSREGVPWCEGVSGVGIGEVVMGYADLENKGYFYILPGDQYNIAEFESFSRPSEIIVHYLLPLEVGAAQAGGNRITS</sequence>
<gene>
    <name evidence="1" type="ORF">LEP1GSC131_3449</name>
</gene>
<protein>
    <submittedName>
        <fullName evidence="1">Uncharacterized protein</fullName>
    </submittedName>
</protein>
<proteinExistence type="predicted"/>
<accession>A0A828Y2E7</accession>
<evidence type="ECO:0000313" key="2">
    <source>
        <dbReference type="Proteomes" id="UP000006339"/>
    </source>
</evidence>
<reference evidence="1" key="1">
    <citation type="submission" date="2012-10" db="EMBL/GenBank/DDBJ databases">
        <authorList>
            <person name="Harkins D.M."/>
            <person name="Durkin A.S."/>
            <person name="Brinkac L.M."/>
            <person name="Selengut J.D."/>
            <person name="Sanka R."/>
            <person name="DePew J."/>
            <person name="Purushe J."/>
            <person name="Picardeau M."/>
            <person name="Werts C."/>
            <person name="Goarant C."/>
            <person name="Vinetz J.M."/>
            <person name="Sutton G.G."/>
            <person name="Nelson W.C."/>
            <person name="Fouts D.E."/>
        </authorList>
    </citation>
    <scope>NUCLEOTIDE SEQUENCE [LARGE SCALE GENOMIC DNA]</scope>
    <source>
        <strain evidence="1">200802841</strain>
    </source>
</reference>
<comment type="caution">
    <text evidence="1">The sequence shown here is derived from an EMBL/GenBank/DDBJ whole genome shotgun (WGS) entry which is preliminary data.</text>
</comment>
<dbReference type="EMBL" id="AKWH02000064">
    <property type="protein sequence ID" value="EKO50343.1"/>
    <property type="molecule type" value="Genomic_DNA"/>
</dbReference>
<feature type="non-terminal residue" evidence="1">
    <location>
        <position position="96"/>
    </location>
</feature>
<dbReference type="AlphaFoldDB" id="A0A828Y2E7"/>
<evidence type="ECO:0000313" key="1">
    <source>
        <dbReference type="EMBL" id="EKO50343.1"/>
    </source>
</evidence>
<keyword evidence="2" id="KW-1185">Reference proteome</keyword>
<dbReference type="Proteomes" id="UP000006339">
    <property type="component" value="Unassembled WGS sequence"/>
</dbReference>
<organism evidence="1 2">
    <name type="scientific">Leptospira kirschneri str. 200802841</name>
    <dbReference type="NCBI Taxonomy" id="1193047"/>
    <lineage>
        <taxon>Bacteria</taxon>
        <taxon>Pseudomonadati</taxon>
        <taxon>Spirochaetota</taxon>
        <taxon>Spirochaetia</taxon>
        <taxon>Leptospirales</taxon>
        <taxon>Leptospiraceae</taxon>
        <taxon>Leptospira</taxon>
    </lineage>
</organism>
<name>A0A828Y2E7_9LEPT</name>